<evidence type="ECO:0000313" key="1">
    <source>
        <dbReference type="EMBL" id="KAH3680199.1"/>
    </source>
</evidence>
<reference evidence="1" key="1">
    <citation type="journal article" date="2021" name="Open Biol.">
        <title>Shared evolutionary footprints suggest mitochondrial oxidative damage underlies multiple complex I losses in fungi.</title>
        <authorList>
            <person name="Schikora-Tamarit M.A."/>
            <person name="Marcet-Houben M."/>
            <person name="Nosek J."/>
            <person name="Gabaldon T."/>
        </authorList>
    </citation>
    <scope>NUCLEOTIDE SEQUENCE</scope>
    <source>
        <strain evidence="1">CBS6341</strain>
    </source>
</reference>
<organism evidence="1 2">
    <name type="scientific">Wickerhamomyces mucosus</name>
    <dbReference type="NCBI Taxonomy" id="1378264"/>
    <lineage>
        <taxon>Eukaryota</taxon>
        <taxon>Fungi</taxon>
        <taxon>Dikarya</taxon>
        <taxon>Ascomycota</taxon>
        <taxon>Saccharomycotina</taxon>
        <taxon>Saccharomycetes</taxon>
        <taxon>Phaffomycetales</taxon>
        <taxon>Wickerhamomycetaceae</taxon>
        <taxon>Wickerhamomyces</taxon>
    </lineage>
</organism>
<proteinExistence type="predicted"/>
<dbReference type="AlphaFoldDB" id="A0A9P8PZN4"/>
<dbReference type="Proteomes" id="UP000769528">
    <property type="component" value="Unassembled WGS sequence"/>
</dbReference>
<keyword evidence="2" id="KW-1185">Reference proteome</keyword>
<reference evidence="1" key="2">
    <citation type="submission" date="2021-01" db="EMBL/GenBank/DDBJ databases">
        <authorList>
            <person name="Schikora-Tamarit M.A."/>
        </authorList>
    </citation>
    <scope>NUCLEOTIDE SEQUENCE</scope>
    <source>
        <strain evidence="1">CBS6341</strain>
    </source>
</reference>
<accession>A0A9P8PZN4</accession>
<comment type="caution">
    <text evidence="1">The sequence shown here is derived from an EMBL/GenBank/DDBJ whole genome shotgun (WGS) entry which is preliminary data.</text>
</comment>
<sequence length="100" mass="11172">MVELEDSNPCFFLIGRVVEEEEEEFVELLDDVRPFDLEVADFPLSDVFELIEELARVINCVLADEDTAGFGLAFDTLALTSADSKASLILFFLMSSIDSK</sequence>
<dbReference type="OrthoDB" id="10632186at2759"/>
<gene>
    <name evidence="1" type="ORF">WICMUC_000464</name>
</gene>
<protein>
    <submittedName>
        <fullName evidence="1">Uncharacterized protein</fullName>
    </submittedName>
</protein>
<evidence type="ECO:0000313" key="2">
    <source>
        <dbReference type="Proteomes" id="UP000769528"/>
    </source>
</evidence>
<dbReference type="EMBL" id="JAEUBF010000152">
    <property type="protein sequence ID" value="KAH3680199.1"/>
    <property type="molecule type" value="Genomic_DNA"/>
</dbReference>
<name>A0A9P8PZN4_9ASCO</name>